<evidence type="ECO:0000313" key="10">
    <source>
        <dbReference type="Proteomes" id="UP000653305"/>
    </source>
</evidence>
<dbReference type="GO" id="GO:0000123">
    <property type="term" value="C:histone acetyltransferase complex"/>
    <property type="evidence" value="ECO:0007669"/>
    <property type="project" value="InterPro"/>
</dbReference>
<comment type="subcellular location">
    <subcellularLocation>
        <location evidence="1">Nucleus</location>
    </subcellularLocation>
</comment>
<evidence type="ECO:0000256" key="6">
    <source>
        <dbReference type="ARBA" id="ARBA00023163"/>
    </source>
</evidence>
<dbReference type="GO" id="GO:0005634">
    <property type="term" value="C:nucleus"/>
    <property type="evidence" value="ECO:0007669"/>
    <property type="project" value="UniProtKB-SubCell"/>
</dbReference>
<dbReference type="EMBL" id="BMAC01000199">
    <property type="protein sequence ID" value="GFP89720.1"/>
    <property type="molecule type" value="Genomic_DNA"/>
</dbReference>
<feature type="region of interest" description="Disordered" evidence="8">
    <location>
        <begin position="50"/>
        <end position="100"/>
    </location>
</feature>
<comment type="similarity">
    <text evidence="2">Belongs to the EAF6 family.</text>
</comment>
<evidence type="ECO:0000313" key="9">
    <source>
        <dbReference type="EMBL" id="GFP89720.1"/>
    </source>
</evidence>
<evidence type="ECO:0000256" key="1">
    <source>
        <dbReference type="ARBA" id="ARBA00004123"/>
    </source>
</evidence>
<name>A0A830BQC0_9LAMI</name>
<feature type="compositionally biased region" description="Basic and acidic residues" evidence="8">
    <location>
        <begin position="77"/>
        <end position="86"/>
    </location>
</feature>
<keyword evidence="10" id="KW-1185">Reference proteome</keyword>
<dbReference type="InterPro" id="IPR015418">
    <property type="entry name" value="Eaf6"/>
</dbReference>
<keyword evidence="3" id="KW-0156">Chromatin regulator</keyword>
<proteinExistence type="inferred from homology"/>
<dbReference type="PANTHER" id="PTHR13476">
    <property type="entry name" value="CHROMATIN MODIFICATION-RELATED PROTEIN MEAF6"/>
    <property type="match status" value="1"/>
</dbReference>
<keyword evidence="4" id="KW-0805">Transcription regulation</keyword>
<sequence>METSYLQDSSQCGNALKGFEGFLYSSKNTTLLKRSRKFQPEDRLFSLSSVTSPAAEEVARDGGVSANVPGKPKKGRAPREEREDNPAKLILDYEDDPNLM</sequence>
<keyword evidence="7" id="KW-0539">Nucleus</keyword>
<accession>A0A830BQC0</accession>
<dbReference type="OrthoDB" id="440324at2759"/>
<comment type="caution">
    <text evidence="9">The sequence shown here is derived from an EMBL/GenBank/DDBJ whole genome shotgun (WGS) entry which is preliminary data.</text>
</comment>
<protein>
    <submittedName>
        <fullName evidence="9">Chromatin modification-related protein meaf6</fullName>
    </submittedName>
</protein>
<evidence type="ECO:0000256" key="5">
    <source>
        <dbReference type="ARBA" id="ARBA00023054"/>
    </source>
</evidence>
<evidence type="ECO:0000256" key="7">
    <source>
        <dbReference type="ARBA" id="ARBA00023242"/>
    </source>
</evidence>
<evidence type="ECO:0000256" key="3">
    <source>
        <dbReference type="ARBA" id="ARBA00022853"/>
    </source>
</evidence>
<evidence type="ECO:0000256" key="2">
    <source>
        <dbReference type="ARBA" id="ARBA00010916"/>
    </source>
</evidence>
<gene>
    <name evidence="9" type="ORF">PHJA_001115800</name>
</gene>
<dbReference type="Proteomes" id="UP000653305">
    <property type="component" value="Unassembled WGS sequence"/>
</dbReference>
<dbReference type="GO" id="GO:0006325">
    <property type="term" value="P:chromatin organization"/>
    <property type="evidence" value="ECO:0007669"/>
    <property type="project" value="UniProtKB-KW"/>
</dbReference>
<organism evidence="9 10">
    <name type="scientific">Phtheirospermum japonicum</name>
    <dbReference type="NCBI Taxonomy" id="374723"/>
    <lineage>
        <taxon>Eukaryota</taxon>
        <taxon>Viridiplantae</taxon>
        <taxon>Streptophyta</taxon>
        <taxon>Embryophyta</taxon>
        <taxon>Tracheophyta</taxon>
        <taxon>Spermatophyta</taxon>
        <taxon>Magnoliopsida</taxon>
        <taxon>eudicotyledons</taxon>
        <taxon>Gunneridae</taxon>
        <taxon>Pentapetalae</taxon>
        <taxon>asterids</taxon>
        <taxon>lamiids</taxon>
        <taxon>Lamiales</taxon>
        <taxon>Orobanchaceae</taxon>
        <taxon>Orobanchaceae incertae sedis</taxon>
        <taxon>Phtheirospermum</taxon>
    </lineage>
</organism>
<evidence type="ECO:0000256" key="8">
    <source>
        <dbReference type="SAM" id="MobiDB-lite"/>
    </source>
</evidence>
<dbReference type="Pfam" id="PF09340">
    <property type="entry name" value="NuA4"/>
    <property type="match status" value="1"/>
</dbReference>
<reference evidence="9" key="1">
    <citation type="submission" date="2020-07" db="EMBL/GenBank/DDBJ databases">
        <title>Ethylene signaling mediates host invasion by parasitic plants.</title>
        <authorList>
            <person name="Yoshida S."/>
        </authorList>
    </citation>
    <scope>NUCLEOTIDE SEQUENCE</scope>
    <source>
        <strain evidence="9">Okayama</strain>
    </source>
</reference>
<keyword evidence="6" id="KW-0804">Transcription</keyword>
<dbReference type="AlphaFoldDB" id="A0A830BQC0"/>
<keyword evidence="5" id="KW-0175">Coiled coil</keyword>
<evidence type="ECO:0000256" key="4">
    <source>
        <dbReference type="ARBA" id="ARBA00023015"/>
    </source>
</evidence>